<name>D0WBM7_NEILA</name>
<organism evidence="1 2">
    <name type="scientific">Neisseria lactamica ATCC 23970</name>
    <dbReference type="NCBI Taxonomy" id="546265"/>
    <lineage>
        <taxon>Bacteria</taxon>
        <taxon>Pseudomonadati</taxon>
        <taxon>Pseudomonadota</taxon>
        <taxon>Betaproteobacteria</taxon>
        <taxon>Neisseriales</taxon>
        <taxon>Neisseriaceae</taxon>
        <taxon>Neisseria</taxon>
    </lineage>
</organism>
<reference evidence="1 2" key="1">
    <citation type="submission" date="2009-10" db="EMBL/GenBank/DDBJ databases">
        <authorList>
            <person name="Weinstock G."/>
            <person name="Sodergren E."/>
            <person name="Clifton S."/>
            <person name="Fulton L."/>
            <person name="Fulton B."/>
            <person name="Courtney L."/>
            <person name="Fronick C."/>
            <person name="Harrison M."/>
            <person name="Strong C."/>
            <person name="Farmer C."/>
            <person name="Delahaunty K."/>
            <person name="Markovic C."/>
            <person name="Hall O."/>
            <person name="Minx P."/>
            <person name="Tomlinson C."/>
            <person name="Mitreva M."/>
            <person name="Nelson J."/>
            <person name="Hou S."/>
            <person name="Wollam A."/>
            <person name="Pepin K.H."/>
            <person name="Johnson M."/>
            <person name="Bhonagiri V."/>
            <person name="Nash W.E."/>
            <person name="Warren W."/>
            <person name="Chinwalla A."/>
            <person name="Mardis E.R."/>
            <person name="Wilson R.K."/>
        </authorList>
    </citation>
    <scope>NUCLEOTIDE SEQUENCE [LARGE SCALE GENOMIC DNA]</scope>
    <source>
        <strain evidence="1 2">ATCC 23970</strain>
    </source>
</reference>
<accession>D0WBM7</accession>
<dbReference type="Proteomes" id="UP000003843">
    <property type="component" value="Unassembled WGS sequence"/>
</dbReference>
<evidence type="ECO:0000313" key="1">
    <source>
        <dbReference type="EMBL" id="EEZ74982.1"/>
    </source>
</evidence>
<dbReference type="EMBL" id="ACEQ02000025">
    <property type="protein sequence ID" value="EEZ74982.1"/>
    <property type="molecule type" value="Genomic_DNA"/>
</dbReference>
<proteinExistence type="predicted"/>
<evidence type="ECO:0000313" key="2">
    <source>
        <dbReference type="Proteomes" id="UP000003843"/>
    </source>
</evidence>
<sequence>MSNPKYVKKETNPRPYFKRFVPPLSRFYLSGQSRHRLKNGGFGLCSGLKSMGGILFFSGISFIKQMVLNRLMFCAVFFRFLFLEFYFKEI</sequence>
<gene>
    <name evidence="1" type="ORF">NEILACOT_04954</name>
</gene>
<protein>
    <submittedName>
        <fullName evidence="1">Uncharacterized protein</fullName>
    </submittedName>
</protein>
<dbReference type="AlphaFoldDB" id="D0WBM7"/>
<comment type="caution">
    <text evidence="1">The sequence shown here is derived from an EMBL/GenBank/DDBJ whole genome shotgun (WGS) entry which is preliminary data.</text>
</comment>